<dbReference type="Pfam" id="PF00652">
    <property type="entry name" value="Ricin_B_lectin"/>
    <property type="match status" value="2"/>
</dbReference>
<dbReference type="SUPFAM" id="SSF50370">
    <property type="entry name" value="Ricin B-like lectins"/>
    <property type="match status" value="2"/>
</dbReference>
<organism evidence="3">
    <name type="scientific">Shewanella algae</name>
    <dbReference type="NCBI Taxonomy" id="38313"/>
    <lineage>
        <taxon>Bacteria</taxon>
        <taxon>Pseudomonadati</taxon>
        <taxon>Pseudomonadota</taxon>
        <taxon>Gammaproteobacteria</taxon>
        <taxon>Alteromonadales</taxon>
        <taxon>Shewanellaceae</taxon>
        <taxon>Shewanella</taxon>
    </lineage>
</organism>
<dbReference type="EMBL" id="CP032664">
    <property type="protein sequence ID" value="QQO83210.1"/>
    <property type="molecule type" value="Genomic_DNA"/>
</dbReference>
<feature type="domain" description="Ricin B lectin" evidence="2">
    <location>
        <begin position="861"/>
        <end position="991"/>
    </location>
</feature>
<proteinExistence type="predicted"/>
<dbReference type="InterPro" id="IPR032466">
    <property type="entry name" value="Metal_Hydrolase"/>
</dbReference>
<dbReference type="InterPro" id="IPR035992">
    <property type="entry name" value="Ricin_B-like_lectins"/>
</dbReference>
<protein>
    <recommendedName>
        <fullName evidence="2">Ricin B lectin domain-containing protein</fullName>
    </recommendedName>
</protein>
<dbReference type="CDD" id="cd23500">
    <property type="entry name" value="beta-trefoil_Ricin_SCDase_rpt2"/>
    <property type="match status" value="1"/>
</dbReference>
<dbReference type="PROSITE" id="PS50231">
    <property type="entry name" value="RICIN_B_LECTIN"/>
    <property type="match status" value="2"/>
</dbReference>
<feature type="signal peptide" evidence="1">
    <location>
        <begin position="1"/>
        <end position="34"/>
    </location>
</feature>
<dbReference type="InterPro" id="IPR000772">
    <property type="entry name" value="Ricin_B_lectin"/>
</dbReference>
<dbReference type="SMART" id="SM00458">
    <property type="entry name" value="RICIN"/>
    <property type="match status" value="2"/>
</dbReference>
<feature type="domain" description="Ricin B lectin" evidence="2">
    <location>
        <begin position="725"/>
        <end position="856"/>
    </location>
</feature>
<name>A0A7T8INW8_9GAMM</name>
<dbReference type="InterPro" id="IPR008257">
    <property type="entry name" value="Pept_M19"/>
</dbReference>
<evidence type="ECO:0000313" key="3">
    <source>
        <dbReference type="EMBL" id="QQO83210.1"/>
    </source>
</evidence>
<reference evidence="3" key="1">
    <citation type="submission" date="2018-09" db="EMBL/GenBank/DDBJ databases">
        <title>Genome sequencing and analysis.</title>
        <authorList>
            <person name="Huang Y.-T."/>
        </authorList>
    </citation>
    <scope>NUCLEOTIDE SEQUENCE</scope>
    <source>
        <strain evidence="3">HIDE</strain>
    </source>
</reference>
<dbReference type="GO" id="GO:0070573">
    <property type="term" value="F:metallodipeptidase activity"/>
    <property type="evidence" value="ECO:0007669"/>
    <property type="project" value="InterPro"/>
</dbReference>
<dbReference type="CDD" id="cd23499">
    <property type="entry name" value="beta-trefoil_Ricin_SCDase_rpt1"/>
    <property type="match status" value="1"/>
</dbReference>
<dbReference type="SUPFAM" id="SSF51556">
    <property type="entry name" value="Metallo-dependent hydrolases"/>
    <property type="match status" value="1"/>
</dbReference>
<evidence type="ECO:0000256" key="1">
    <source>
        <dbReference type="SAM" id="SignalP"/>
    </source>
</evidence>
<dbReference type="AlphaFoldDB" id="A0A7T8INW8"/>
<feature type="chain" id="PRO_5031403479" description="Ricin B lectin domain-containing protein" evidence="1">
    <location>
        <begin position="35"/>
        <end position="992"/>
    </location>
</feature>
<dbReference type="GO" id="GO:0006508">
    <property type="term" value="P:proteolysis"/>
    <property type="evidence" value="ECO:0007669"/>
    <property type="project" value="InterPro"/>
</dbReference>
<dbReference type="Gene3D" id="3.20.20.140">
    <property type="entry name" value="Metal-dependent hydrolases"/>
    <property type="match status" value="1"/>
</dbReference>
<keyword evidence="1" id="KW-0732">Signal</keyword>
<dbReference type="RefSeq" id="WP_345861296.1">
    <property type="nucleotide sequence ID" value="NZ_CP032664.1"/>
</dbReference>
<dbReference type="Gene3D" id="2.80.10.50">
    <property type="match status" value="3"/>
</dbReference>
<gene>
    <name evidence="3" type="ORF">D7032_08045</name>
</gene>
<sequence>MKKLIGHGDWPSAKSLFSALIPGLFALGTLPLAAAETQTTQAVDSLAQQCFIIQSPTNGQYLHRFHQGGTVDDGLSYRFDNISQAEASAFYFKPSRRGHFMMTDADGRFFASHLPAEVSAGRYPGEFAEWRVDAETAPSGEFSYRFHAVGLNLGLRHNYSGGGLYFFDLLNPGNNTSEASFKLVASDACSAFPEVEVNASGDFSALKGDASLPVRGLVDAHTHITSYEFMGGKMMHGKPFHRWGVTQALNDSAVIHGPNGSLDLIGNLYSFNDANFRYDTRGWPDFPWWPNHEQMTHSGYYYKWIERAWLGGLRLMVTHLVENEVLCNAQKTINPASWVNPNDCNTMNSIQLQINRLKQMQEYIDVQSGGPGKGFFRLVSSPQEAREVIADGKLAVLMGIEASELFNCGIKDDCNRRQIEEQLQQVYAKGVRILFPTHKFDNQLGGSVVEDGFINIGEVLATGHFFETQACDADTQGRPFKSGFPILGEIPVLKDILNAVGLNPQYDENMLHCNKHGLSEKGVYLVNRMIDMGMLIELDHMSAQTATSVMDIVEQRQYGGVITSHSWMTDGTQGRLHPNTLRLAKVGGFMAPYNSNANHLGGSIDRYLQLIADTPFLPGVGLGTDMSGLGAQAGPRDDAATNPLHYPFVSEFGIQFERQISGNRVFDFNQDGMAHYGMLADHLQDVREQLGGSTYEALMNSAEAYLQMWERAEAHRDEAYINPLPTYVRIVNRASDKCMDIPGNGSDMVNGTDVILYDCERDAWDQRWSFDADKRMFSNKANPSLCLDNRGQAYNEGEIVVWECVDSDNLRWDYDGRFIRSAHDANIVADAYGRGNDAQVGQWQFHGGANQQWLLRPEMTIHRWVSLRDKRAGLCISAPEQAQSGSLVNLDNCSNRQGQKWYFDPIKGSIKLAGDAGLCLHIPGGNTQDHSQLALAPCDASNPAQAFDKDGSVFSSRMAPNQVLDASGEQAGAALILYHHHGDSNQKWKSSL</sequence>
<dbReference type="Pfam" id="PF01244">
    <property type="entry name" value="Peptidase_M19"/>
    <property type="match status" value="1"/>
</dbReference>
<evidence type="ECO:0000259" key="2">
    <source>
        <dbReference type="SMART" id="SM00458"/>
    </source>
</evidence>
<accession>A0A7T8INW8</accession>